<dbReference type="InterPro" id="IPR050833">
    <property type="entry name" value="Poly_Biosynth_Transport"/>
</dbReference>
<feature type="transmembrane region" description="Helical" evidence="6">
    <location>
        <begin position="324"/>
        <end position="346"/>
    </location>
</feature>
<keyword evidence="8" id="KW-1185">Reference proteome</keyword>
<dbReference type="PANTHER" id="PTHR30250">
    <property type="entry name" value="PST FAMILY PREDICTED COLANIC ACID TRANSPORTER"/>
    <property type="match status" value="1"/>
</dbReference>
<dbReference type="STRING" id="930117.SAMN05216225_103919"/>
<keyword evidence="4 6" id="KW-1133">Transmembrane helix</keyword>
<keyword evidence="2" id="KW-1003">Cell membrane</keyword>
<protein>
    <submittedName>
        <fullName evidence="7">Membrane protein involved in the export of O-antigen and teichoic acid</fullName>
    </submittedName>
</protein>
<feature type="transmembrane region" description="Helical" evidence="6">
    <location>
        <begin position="384"/>
        <end position="411"/>
    </location>
</feature>
<feature type="transmembrane region" description="Helical" evidence="6">
    <location>
        <begin position="46"/>
        <end position="68"/>
    </location>
</feature>
<accession>A0A1M5KKL0</accession>
<dbReference type="Proteomes" id="UP000183988">
    <property type="component" value="Unassembled WGS sequence"/>
</dbReference>
<reference evidence="7 8" key="1">
    <citation type="submission" date="2016-11" db="EMBL/GenBank/DDBJ databases">
        <authorList>
            <person name="Jaros S."/>
            <person name="Januszkiewicz K."/>
            <person name="Wedrychowicz H."/>
        </authorList>
    </citation>
    <scope>NUCLEOTIDE SEQUENCE [LARGE SCALE GENOMIC DNA]</scope>
    <source>
        <strain evidence="7 8">IBRC-M 10683</strain>
    </source>
</reference>
<keyword evidence="3 6" id="KW-0812">Transmembrane</keyword>
<evidence type="ECO:0000256" key="3">
    <source>
        <dbReference type="ARBA" id="ARBA00022692"/>
    </source>
</evidence>
<evidence type="ECO:0000256" key="6">
    <source>
        <dbReference type="SAM" id="Phobius"/>
    </source>
</evidence>
<evidence type="ECO:0000256" key="5">
    <source>
        <dbReference type="ARBA" id="ARBA00023136"/>
    </source>
</evidence>
<feature type="transmembrane region" description="Helical" evidence="6">
    <location>
        <begin position="358"/>
        <end position="378"/>
    </location>
</feature>
<comment type="subcellular location">
    <subcellularLocation>
        <location evidence="1">Cell membrane</location>
        <topology evidence="1">Multi-pass membrane protein</topology>
    </subcellularLocation>
</comment>
<feature type="transmembrane region" description="Helical" evidence="6">
    <location>
        <begin position="109"/>
        <end position="131"/>
    </location>
</feature>
<evidence type="ECO:0000313" key="7">
    <source>
        <dbReference type="EMBL" id="SHG53210.1"/>
    </source>
</evidence>
<organism evidence="7 8">
    <name type="scientific">Ornithinibacillus halophilus</name>
    <dbReference type="NCBI Taxonomy" id="930117"/>
    <lineage>
        <taxon>Bacteria</taxon>
        <taxon>Bacillati</taxon>
        <taxon>Bacillota</taxon>
        <taxon>Bacilli</taxon>
        <taxon>Bacillales</taxon>
        <taxon>Bacillaceae</taxon>
        <taxon>Ornithinibacillus</taxon>
    </lineage>
</organism>
<evidence type="ECO:0000313" key="8">
    <source>
        <dbReference type="Proteomes" id="UP000183988"/>
    </source>
</evidence>
<feature type="transmembrane region" description="Helical" evidence="6">
    <location>
        <begin position="12"/>
        <end position="34"/>
    </location>
</feature>
<feature type="transmembrane region" description="Helical" evidence="6">
    <location>
        <begin position="80"/>
        <end position="103"/>
    </location>
</feature>
<dbReference type="AlphaFoldDB" id="A0A1M5KKL0"/>
<keyword evidence="5 6" id="KW-0472">Membrane</keyword>
<dbReference type="EMBL" id="FQVW01000039">
    <property type="protein sequence ID" value="SHG53210.1"/>
    <property type="molecule type" value="Genomic_DNA"/>
</dbReference>
<sequence length="419" mass="46631">MSSWLKNNFIRSVAVLMSGTALSQIAVVLVTPVLTRIYGPEVFGELSVYLSILFTVGILITFQFESAIPLPKKGKDAINLLALSILIMVSFVGIVSLILIGFSPMIPSYFWYLPISLLGLGIFQVFHLWLLREEEYASIARGKVQMNITQIGGQTGLGFLSNTTHSLVIGEAVGRLLGGVGLFIFSWKTVKKNLTFVSKQKMKEMAKRYKRFPLYTSWSSLMGALTNHLPTFFVAATLGVKVAGWYMLANRVLSLPTSLLGYSVEQVYLGKAAKLLHSSFSSFVALFWQTVKKLFLISLVIYLIASICSPFIFSIIFGEEWKEAGVFVQCMSILFFAQLVAGPITLNFDVLELQHLDMYSEIIHFLLLVIGMGIGYLFLTSAWSVILCISIAGALGFFLKGILAWYSIYVYQRKNEGVR</sequence>
<feature type="transmembrane region" description="Helical" evidence="6">
    <location>
        <begin position="229"/>
        <end position="248"/>
    </location>
</feature>
<dbReference type="GO" id="GO:0005886">
    <property type="term" value="C:plasma membrane"/>
    <property type="evidence" value="ECO:0007669"/>
    <property type="project" value="UniProtKB-SubCell"/>
</dbReference>
<gene>
    <name evidence="7" type="ORF">SAMN05216225_103919</name>
</gene>
<dbReference type="RefSeq" id="WP_072891423.1">
    <property type="nucleotide sequence ID" value="NZ_FQVW01000039.1"/>
</dbReference>
<evidence type="ECO:0000256" key="1">
    <source>
        <dbReference type="ARBA" id="ARBA00004651"/>
    </source>
</evidence>
<proteinExistence type="predicted"/>
<dbReference type="OrthoDB" id="109075at2"/>
<dbReference type="Pfam" id="PF13440">
    <property type="entry name" value="Polysacc_synt_3"/>
    <property type="match status" value="1"/>
</dbReference>
<name>A0A1M5KKL0_9BACI</name>
<feature type="transmembrane region" description="Helical" evidence="6">
    <location>
        <begin position="295"/>
        <end position="318"/>
    </location>
</feature>
<evidence type="ECO:0000256" key="4">
    <source>
        <dbReference type="ARBA" id="ARBA00022989"/>
    </source>
</evidence>
<dbReference type="PANTHER" id="PTHR30250:SF11">
    <property type="entry name" value="O-ANTIGEN TRANSPORTER-RELATED"/>
    <property type="match status" value="1"/>
</dbReference>
<evidence type="ECO:0000256" key="2">
    <source>
        <dbReference type="ARBA" id="ARBA00022475"/>
    </source>
</evidence>